<dbReference type="KEGG" id="dfe:Dfer_1637"/>
<feature type="domain" description="DUF6250" evidence="1">
    <location>
        <begin position="78"/>
        <end position="241"/>
    </location>
</feature>
<evidence type="ECO:0000313" key="3">
    <source>
        <dbReference type="Proteomes" id="UP000002011"/>
    </source>
</evidence>
<name>C6VSQ7_DYAFD</name>
<dbReference type="Proteomes" id="UP000002011">
    <property type="component" value="Chromosome"/>
</dbReference>
<keyword evidence="3" id="KW-1185">Reference proteome</keyword>
<dbReference type="HOGENOM" id="CLU_093875_0_0_10"/>
<dbReference type="InterPro" id="IPR013320">
    <property type="entry name" value="ConA-like_dom_sf"/>
</dbReference>
<proteinExistence type="predicted"/>
<evidence type="ECO:0000313" key="2">
    <source>
        <dbReference type="EMBL" id="ACT92879.1"/>
    </source>
</evidence>
<dbReference type="RefSeq" id="WP_015811133.1">
    <property type="nucleotide sequence ID" value="NC_013037.1"/>
</dbReference>
<protein>
    <recommendedName>
        <fullName evidence="1">DUF6250 domain-containing protein</fullName>
    </recommendedName>
</protein>
<dbReference type="GO" id="GO:0004553">
    <property type="term" value="F:hydrolase activity, hydrolyzing O-glycosyl compounds"/>
    <property type="evidence" value="ECO:0007669"/>
    <property type="project" value="UniProtKB-ARBA"/>
</dbReference>
<dbReference type="EMBL" id="CP001619">
    <property type="protein sequence ID" value="ACT92879.1"/>
    <property type="molecule type" value="Genomic_DNA"/>
</dbReference>
<organism evidence="2 3">
    <name type="scientific">Dyadobacter fermentans (strain ATCC 700827 / DSM 18053 / CIP 107007 / KCTC 52180 / NS114)</name>
    <dbReference type="NCBI Taxonomy" id="471854"/>
    <lineage>
        <taxon>Bacteria</taxon>
        <taxon>Pseudomonadati</taxon>
        <taxon>Bacteroidota</taxon>
        <taxon>Cytophagia</taxon>
        <taxon>Cytophagales</taxon>
        <taxon>Spirosomataceae</taxon>
        <taxon>Dyadobacter</taxon>
    </lineage>
</organism>
<dbReference type="InterPro" id="IPR046217">
    <property type="entry name" value="DUF6250"/>
</dbReference>
<evidence type="ECO:0000259" key="1">
    <source>
        <dbReference type="Pfam" id="PF19763"/>
    </source>
</evidence>
<dbReference type="OrthoDB" id="262615at2"/>
<dbReference type="Pfam" id="PF19763">
    <property type="entry name" value="DUF6250"/>
    <property type="match status" value="1"/>
</dbReference>
<accession>C6VSQ7</accession>
<dbReference type="STRING" id="471854.Dfer_1637"/>
<sequence>MTRIFEIISRTARGVVLLFCIQAAAQPAYSQNDGRGSNATLLHSDDFTQEPLAGRWIAETEPKGRSRVRAQDGRLILDTGGGVTVWFKPKLEGNIRIEYDWTVLVDSGRNDRLSDLNQFWMATNPRNADLFAANAQARSGSFAEYDSLSLYYVGFGGNTNTTTRFRKYHGDGTKPLLKEYLDAPHLLKPNHTYHIVITVKDGRTTFSADGEVLFDWTDPAPLTAGWFGFRSTQARHAIDRFRVWKLN</sequence>
<reference evidence="2 3" key="1">
    <citation type="journal article" date="2009" name="Stand. Genomic Sci.">
        <title>Complete genome sequence of Dyadobacter fermentans type strain (NS114).</title>
        <authorList>
            <person name="Lang E."/>
            <person name="Lapidus A."/>
            <person name="Chertkov O."/>
            <person name="Brettin T."/>
            <person name="Detter J.C."/>
            <person name="Han C."/>
            <person name="Copeland A."/>
            <person name="Glavina Del Rio T."/>
            <person name="Nolan M."/>
            <person name="Chen F."/>
            <person name="Lucas S."/>
            <person name="Tice H."/>
            <person name="Cheng J.F."/>
            <person name="Land M."/>
            <person name="Hauser L."/>
            <person name="Chang Y.J."/>
            <person name="Jeffries C.D."/>
            <person name="Kopitz M."/>
            <person name="Bruce D."/>
            <person name="Goodwin L."/>
            <person name="Pitluck S."/>
            <person name="Ovchinnikova G."/>
            <person name="Pati A."/>
            <person name="Ivanova N."/>
            <person name="Mavrommatis K."/>
            <person name="Chen A."/>
            <person name="Palaniappan K."/>
            <person name="Chain P."/>
            <person name="Bristow J."/>
            <person name="Eisen J.A."/>
            <person name="Markowitz V."/>
            <person name="Hugenholtz P."/>
            <person name="Goker M."/>
            <person name="Rohde M."/>
            <person name="Kyrpides N.C."/>
            <person name="Klenk H.P."/>
        </authorList>
    </citation>
    <scope>NUCLEOTIDE SEQUENCE [LARGE SCALE GENOMIC DNA]</scope>
    <source>
        <strain evidence="3">ATCC 700827 / DSM 18053 / CIP 107007 / KCTC 52180 / NS114</strain>
    </source>
</reference>
<gene>
    <name evidence="2" type="ordered locus">Dfer_1637</name>
</gene>
<dbReference type="SUPFAM" id="SSF49899">
    <property type="entry name" value="Concanavalin A-like lectins/glucanases"/>
    <property type="match status" value="1"/>
</dbReference>
<dbReference type="eggNOG" id="ENOG50308WT">
    <property type="taxonomic scope" value="Bacteria"/>
</dbReference>
<dbReference type="GO" id="GO:0005975">
    <property type="term" value="P:carbohydrate metabolic process"/>
    <property type="evidence" value="ECO:0007669"/>
    <property type="project" value="UniProtKB-ARBA"/>
</dbReference>
<dbReference type="Gene3D" id="2.60.120.200">
    <property type="match status" value="1"/>
</dbReference>
<dbReference type="AlphaFoldDB" id="C6VSQ7"/>